<dbReference type="InterPro" id="IPR003102">
    <property type="entry name" value="CREB1-like_pKID"/>
</dbReference>
<evidence type="ECO:0000256" key="4">
    <source>
        <dbReference type="ARBA" id="ARBA00012180"/>
    </source>
</evidence>
<keyword evidence="16" id="KW-1185">Reference proteome</keyword>
<dbReference type="PANTHER" id="PTHR45879:SF4">
    <property type="entry name" value="CAMP-RESPONSIVE ELEMENT MODULATOR"/>
    <property type="match status" value="1"/>
</dbReference>
<evidence type="ECO:0000256" key="13">
    <source>
        <dbReference type="ARBA" id="ARBA00039496"/>
    </source>
</evidence>
<protein>
    <recommendedName>
        <fullName evidence="13">cAMP-responsive element modulator</fullName>
        <ecNumber evidence="5">2.7.7.49</ecNumber>
        <ecNumber evidence="4">3.1.26.4</ecNumber>
    </recommendedName>
</protein>
<dbReference type="InterPro" id="IPR043128">
    <property type="entry name" value="Rev_trsase/Diguanyl_cyclase"/>
</dbReference>
<dbReference type="Gene3D" id="3.10.10.10">
    <property type="entry name" value="HIV Type 1 Reverse Transcriptase, subunit A, domain 1"/>
    <property type="match status" value="1"/>
</dbReference>
<dbReference type="PANTHER" id="PTHR45879">
    <property type="entry name" value="CYCLIC AMP RESPONSE ELEMENT-BINDING PROTEIN B"/>
    <property type="match status" value="1"/>
</dbReference>
<name>A0A6P3IS01_BISBB</name>
<keyword evidence="9" id="KW-0238">DNA-binding</keyword>
<gene>
    <name evidence="17" type="primary">LOC105002216</name>
</gene>
<comment type="subcellular location">
    <subcellularLocation>
        <location evidence="1">Nucleus</location>
    </subcellularLocation>
</comment>
<dbReference type="AlphaFoldDB" id="A0A6P3IS01"/>
<keyword evidence="11" id="KW-0804">Transcription</keyword>
<dbReference type="GO" id="GO:0003964">
    <property type="term" value="F:RNA-directed DNA polymerase activity"/>
    <property type="evidence" value="ECO:0007669"/>
    <property type="project" value="UniProtKB-EC"/>
</dbReference>
<keyword evidence="12" id="KW-0539">Nucleus</keyword>
<dbReference type="InterPro" id="IPR000477">
    <property type="entry name" value="RT_dom"/>
</dbReference>
<dbReference type="GO" id="GO:1990589">
    <property type="term" value="C:ATF4-CREB1 transcription factor complex"/>
    <property type="evidence" value="ECO:0007669"/>
    <property type="project" value="TreeGrafter"/>
</dbReference>
<dbReference type="InterPro" id="IPR001630">
    <property type="entry name" value="Leuzip_CREB"/>
</dbReference>
<evidence type="ECO:0000313" key="16">
    <source>
        <dbReference type="Proteomes" id="UP000515208"/>
    </source>
</evidence>
<evidence type="ECO:0000259" key="14">
    <source>
        <dbReference type="PROSITE" id="PS50878"/>
    </source>
</evidence>
<evidence type="ECO:0000259" key="15">
    <source>
        <dbReference type="PROSITE" id="PS50953"/>
    </source>
</evidence>
<dbReference type="EC" id="3.1.26.4" evidence="4"/>
<dbReference type="PROSITE" id="PS50953">
    <property type="entry name" value="KID"/>
    <property type="match status" value="1"/>
</dbReference>
<dbReference type="Pfam" id="PF02173">
    <property type="entry name" value="pKID"/>
    <property type="match status" value="1"/>
</dbReference>
<keyword evidence="8" id="KW-0805">Transcription regulation</keyword>
<dbReference type="PRINTS" id="PR00041">
    <property type="entry name" value="LEUZIPPRCREB"/>
</dbReference>
<evidence type="ECO:0000256" key="8">
    <source>
        <dbReference type="ARBA" id="ARBA00023015"/>
    </source>
</evidence>
<dbReference type="SUPFAM" id="SSF56672">
    <property type="entry name" value="DNA/RNA polymerases"/>
    <property type="match status" value="1"/>
</dbReference>
<evidence type="ECO:0000256" key="1">
    <source>
        <dbReference type="ARBA" id="ARBA00004123"/>
    </source>
</evidence>
<evidence type="ECO:0000256" key="9">
    <source>
        <dbReference type="ARBA" id="ARBA00023125"/>
    </source>
</evidence>
<keyword evidence="10" id="KW-0010">Activator</keyword>
<dbReference type="EC" id="2.7.7.49" evidence="5"/>
<dbReference type="OrthoDB" id="9908684at2759"/>
<sequence>MAKPTEIIQKETESPSEFYKRLCEADRLYTPVDLEAARFQMMVNTGLVSQAHPDIRRKPQKVDRLLAMTHSQLIEITDKEDPAGGTKQQLTWTQLPHGFKNSPTNFGEALASDLDSFQPERFRCRLLQYVDDLLLIAKNKEDCWEGIKALLELLMESGYRVLKKKAQICKEEIRYSGFVERRHKAMVQPLYELLTGPEGDSLNWIERQQQAFEELKLARSEGVIDSHKRREILSRRPSYRKILNELSSDVPGVPKIEEEKSEEEGTPPNIAAMAVPTSIYQTSTGQYSMYAAIPYDVVLVFRLLFP</sequence>
<feature type="domain" description="Reverse transcriptase" evidence="14">
    <location>
        <begin position="1"/>
        <end position="180"/>
    </location>
</feature>
<dbReference type="GO" id="GO:0004523">
    <property type="term" value="F:RNA-DNA hybrid ribonuclease activity"/>
    <property type="evidence" value="ECO:0007669"/>
    <property type="project" value="UniProtKB-EC"/>
</dbReference>
<keyword evidence="6" id="KW-0678">Repressor</keyword>
<evidence type="ECO:0000256" key="11">
    <source>
        <dbReference type="ARBA" id="ARBA00023163"/>
    </source>
</evidence>
<keyword evidence="7" id="KW-0597">Phosphoprotein</keyword>
<evidence type="ECO:0000256" key="2">
    <source>
        <dbReference type="ARBA" id="ARBA00007163"/>
    </source>
</evidence>
<dbReference type="GO" id="GO:0000978">
    <property type="term" value="F:RNA polymerase II cis-regulatory region sequence-specific DNA binding"/>
    <property type="evidence" value="ECO:0007669"/>
    <property type="project" value="TreeGrafter"/>
</dbReference>
<accession>A0A6P3IS01</accession>
<evidence type="ECO:0000256" key="3">
    <source>
        <dbReference type="ARBA" id="ARBA00010879"/>
    </source>
</evidence>
<evidence type="ECO:0000256" key="10">
    <source>
        <dbReference type="ARBA" id="ARBA00023159"/>
    </source>
</evidence>
<feature type="domain" description="KID" evidence="15">
    <location>
        <begin position="206"/>
        <end position="265"/>
    </location>
</feature>
<evidence type="ECO:0000256" key="7">
    <source>
        <dbReference type="ARBA" id="ARBA00022553"/>
    </source>
</evidence>
<dbReference type="Proteomes" id="UP000515208">
    <property type="component" value="Unplaced"/>
</dbReference>
<dbReference type="KEGG" id="bbis:105002216"/>
<evidence type="ECO:0000256" key="5">
    <source>
        <dbReference type="ARBA" id="ARBA00012493"/>
    </source>
</evidence>
<evidence type="ECO:0000313" key="17">
    <source>
        <dbReference type="RefSeq" id="XP_010857061.1"/>
    </source>
</evidence>
<dbReference type="RefSeq" id="XP_010857061.1">
    <property type="nucleotide sequence ID" value="XM_010858759.1"/>
</dbReference>
<dbReference type="InterPro" id="IPR043502">
    <property type="entry name" value="DNA/RNA_pol_sf"/>
</dbReference>
<dbReference type="Pfam" id="PF02093">
    <property type="entry name" value="Gag_p30"/>
    <property type="match status" value="1"/>
</dbReference>
<dbReference type="Gene3D" id="3.30.70.270">
    <property type="match status" value="1"/>
</dbReference>
<dbReference type="PROSITE" id="PS50878">
    <property type="entry name" value="RT_POL"/>
    <property type="match status" value="1"/>
</dbReference>
<dbReference type="GeneID" id="105002216"/>
<organism evidence="16 17">
    <name type="scientific">Bison bison bison</name>
    <name type="common">North American plains bison</name>
    <dbReference type="NCBI Taxonomy" id="43346"/>
    <lineage>
        <taxon>Eukaryota</taxon>
        <taxon>Metazoa</taxon>
        <taxon>Chordata</taxon>
        <taxon>Craniata</taxon>
        <taxon>Vertebrata</taxon>
        <taxon>Euteleostomi</taxon>
        <taxon>Mammalia</taxon>
        <taxon>Eutheria</taxon>
        <taxon>Laurasiatheria</taxon>
        <taxon>Artiodactyla</taxon>
        <taxon>Ruminantia</taxon>
        <taxon>Pecora</taxon>
        <taxon>Bovidae</taxon>
        <taxon>Bovinae</taxon>
        <taxon>Bison</taxon>
    </lineage>
</organism>
<dbReference type="Pfam" id="PF00078">
    <property type="entry name" value="RVT_1"/>
    <property type="match status" value="1"/>
</dbReference>
<comment type="similarity">
    <text evidence="2">Belongs to the bZIP family.</text>
</comment>
<dbReference type="InterPro" id="IPR003036">
    <property type="entry name" value="Gag_P30"/>
</dbReference>
<proteinExistence type="inferred from homology"/>
<dbReference type="GO" id="GO:0000981">
    <property type="term" value="F:DNA-binding transcription factor activity, RNA polymerase II-specific"/>
    <property type="evidence" value="ECO:0007669"/>
    <property type="project" value="TreeGrafter"/>
</dbReference>
<evidence type="ECO:0000256" key="6">
    <source>
        <dbReference type="ARBA" id="ARBA00022491"/>
    </source>
</evidence>
<dbReference type="GO" id="GO:0019068">
    <property type="term" value="P:virion assembly"/>
    <property type="evidence" value="ECO:0007669"/>
    <property type="project" value="InterPro"/>
</dbReference>
<reference evidence="17" key="1">
    <citation type="submission" date="2025-08" db="UniProtKB">
        <authorList>
            <consortium name="RefSeq"/>
        </authorList>
    </citation>
    <scope>IDENTIFICATION</scope>
    <source>
        <tissue evidence="17">Blood</tissue>
    </source>
</reference>
<evidence type="ECO:0000256" key="12">
    <source>
        <dbReference type="ARBA" id="ARBA00023242"/>
    </source>
</evidence>
<comment type="similarity">
    <text evidence="3">Belongs to the beta type-B retroviral polymerase family. HERV class-II K(HML-2) pol subfamily.</text>
</comment>